<organism evidence="1">
    <name type="scientific">Hyperionvirus sp</name>
    <dbReference type="NCBI Taxonomy" id="2487770"/>
    <lineage>
        <taxon>Viruses</taxon>
        <taxon>Varidnaviria</taxon>
        <taxon>Bamfordvirae</taxon>
        <taxon>Nucleocytoviricota</taxon>
        <taxon>Megaviricetes</taxon>
        <taxon>Imitervirales</taxon>
        <taxon>Mimiviridae</taxon>
        <taxon>Klosneuvirinae</taxon>
    </lineage>
</organism>
<proteinExistence type="predicted"/>
<reference evidence="1" key="1">
    <citation type="submission" date="2018-10" db="EMBL/GenBank/DDBJ databases">
        <title>Hidden diversity of soil giant viruses.</title>
        <authorList>
            <person name="Schulz F."/>
            <person name="Alteio L."/>
            <person name="Goudeau D."/>
            <person name="Ryan E.M."/>
            <person name="Malmstrom R.R."/>
            <person name="Blanchard J."/>
            <person name="Woyke T."/>
        </authorList>
    </citation>
    <scope>NUCLEOTIDE SEQUENCE</scope>
    <source>
        <strain evidence="1">HYV1</strain>
    </source>
</reference>
<accession>A0A3G5ABQ8</accession>
<evidence type="ECO:0000313" key="1">
    <source>
        <dbReference type="EMBL" id="AYV83741.1"/>
    </source>
</evidence>
<dbReference type="EMBL" id="MK072393">
    <property type="protein sequence ID" value="AYV83741.1"/>
    <property type="molecule type" value="Genomic_DNA"/>
</dbReference>
<sequence length="254" mass="29236">MFSPGPVDMIISFVSERLATKVTTRDGFIGEKLFEIDLRSNKDYNVITASDEHLTKDGELIVWKGIRLEDSTVGIVQLIIPKNAWVMPNTEGSKFRTNHCRVENIYKVNIYECYTCKNCGVYDYEGILYCSGCAALIIKKHKESRSSEAKLRLFDIAGSEKRDIGYSALRPGFKYRVGQEIKIPEFIMELSNCDKAGIYFFFRLEQVFNYMFKPTMKQEVKVNEAEISPDEKSENVDDIRINSLRLRKSKCVIQ</sequence>
<name>A0A3G5ABQ8_9VIRU</name>
<protein>
    <submittedName>
        <fullName evidence="1">Uncharacterized protein</fullName>
    </submittedName>
</protein>
<gene>
    <name evidence="1" type="ORF">Hyperionvirus11_14</name>
</gene>